<dbReference type="InterPro" id="IPR018517">
    <property type="entry name" value="tRNA_hU_synthase_CS"/>
</dbReference>
<keyword evidence="4" id="KW-0285">Flavoprotein</keyword>
<dbReference type="InterPro" id="IPR035587">
    <property type="entry name" value="DUS-like_FMN-bd"/>
</dbReference>
<keyword evidence="5" id="KW-0288">FMN</keyword>
<comment type="cofactor">
    <cofactor evidence="1">
        <name>FMN</name>
        <dbReference type="ChEBI" id="CHEBI:58210"/>
    </cofactor>
</comment>
<gene>
    <name evidence="15" type="ORF">WJX74_002349</name>
</gene>
<feature type="domain" description="DUS-like FMN-binding" evidence="14">
    <location>
        <begin position="83"/>
        <end position="343"/>
    </location>
</feature>
<keyword evidence="8" id="KW-0560">Oxidoreductase</keyword>
<evidence type="ECO:0000256" key="8">
    <source>
        <dbReference type="ARBA" id="ARBA00023002"/>
    </source>
</evidence>
<organism evidence="15 16">
    <name type="scientific">Apatococcus lobatus</name>
    <dbReference type="NCBI Taxonomy" id="904363"/>
    <lineage>
        <taxon>Eukaryota</taxon>
        <taxon>Viridiplantae</taxon>
        <taxon>Chlorophyta</taxon>
        <taxon>core chlorophytes</taxon>
        <taxon>Trebouxiophyceae</taxon>
        <taxon>Chlorellales</taxon>
        <taxon>Chlorellaceae</taxon>
        <taxon>Apatococcus</taxon>
    </lineage>
</organism>
<evidence type="ECO:0000256" key="10">
    <source>
        <dbReference type="ARBA" id="ARBA00048342"/>
    </source>
</evidence>
<evidence type="ECO:0000256" key="12">
    <source>
        <dbReference type="ARBA" id="ARBA00049513"/>
    </source>
</evidence>
<evidence type="ECO:0000256" key="5">
    <source>
        <dbReference type="ARBA" id="ARBA00022643"/>
    </source>
</evidence>
<evidence type="ECO:0000256" key="13">
    <source>
        <dbReference type="SAM" id="MobiDB-lite"/>
    </source>
</evidence>
<dbReference type="PANTHER" id="PTHR45846">
    <property type="entry name" value="TRNA-DIHYDROURIDINE(47) SYNTHASE [NAD(P)(+)]-LIKE"/>
    <property type="match status" value="1"/>
</dbReference>
<name>A0AAW1S5X3_9CHLO</name>
<evidence type="ECO:0000256" key="11">
    <source>
        <dbReference type="ARBA" id="ARBA00049447"/>
    </source>
</evidence>
<evidence type="ECO:0000256" key="4">
    <source>
        <dbReference type="ARBA" id="ARBA00022630"/>
    </source>
</evidence>
<dbReference type="InterPro" id="IPR013785">
    <property type="entry name" value="Aldolase_TIM"/>
</dbReference>
<dbReference type="FunFam" id="3.20.20.70:FF:000494">
    <property type="match status" value="1"/>
</dbReference>
<comment type="caution">
    <text evidence="15">The sequence shown here is derived from an EMBL/GenBank/DDBJ whole genome shotgun (WGS) entry which is preliminary data.</text>
</comment>
<comment type="similarity">
    <text evidence="2">Belongs to the Dus family. Dus3 subfamily.</text>
</comment>
<accession>A0AAW1S5X3</accession>
<dbReference type="GO" id="GO:0003723">
    <property type="term" value="F:RNA binding"/>
    <property type="evidence" value="ECO:0007669"/>
    <property type="project" value="TreeGrafter"/>
</dbReference>
<dbReference type="PANTHER" id="PTHR45846:SF1">
    <property type="entry name" value="TRNA-DIHYDROURIDINE(47) SYNTHASE [NAD(P)(+)]-LIKE"/>
    <property type="match status" value="1"/>
</dbReference>
<sequence length="456" mass="50089">MLGQPLPRQLCSPRNIYAESRPLRSALAGLADKRAASAAVAEPEISTRQADVRASSSSAPEWSSEHKQRNQAFAEKLQGKLILAPLTRGNHLPFRQLCAELGADVTMSEMAFARQLLKQNVVEKARLRIASNEPCYGLQVATNTIAEGVGAAKMAADAGCTWLDLNCGCPIYEAERRGLGAVLLRKPAKLARLAAGIAAESPLPVTIKIRTGVSSSTINCLKVVELLQDCGVAAISIHGRTMEQRYKRAADWDLISTAARSSSIPVIGNGDILTHYEAQRRLQDTGCWGLMSGRGALIKPWIFKEFKDGQELLLSAEDRVGIYHRLVTLMKEYFGADEKGRKKAFYFLPWHFDFFCRYRPYPEQLYGEQSVEQPLIGTRADLANSRIGESLEGLTLLERLLRCSNANAHTGIAEALWDSDDCGQAVQRLHDLAATSLEGWVEAHRSDVREDAVAEG</sequence>
<dbReference type="GO" id="GO:0102265">
    <property type="term" value="F:tRNA-dihydrouridine47 synthase activity"/>
    <property type="evidence" value="ECO:0007669"/>
    <property type="project" value="UniProtKB-EC"/>
</dbReference>
<keyword evidence="6" id="KW-0819">tRNA processing</keyword>
<evidence type="ECO:0000256" key="1">
    <source>
        <dbReference type="ARBA" id="ARBA00001917"/>
    </source>
</evidence>
<dbReference type="Gene3D" id="3.20.20.70">
    <property type="entry name" value="Aldolase class I"/>
    <property type="match status" value="1"/>
</dbReference>
<proteinExistence type="inferred from homology"/>
<keyword evidence="16" id="KW-1185">Reference proteome</keyword>
<evidence type="ECO:0000313" key="15">
    <source>
        <dbReference type="EMBL" id="KAK9841235.1"/>
    </source>
</evidence>
<dbReference type="CDD" id="cd02801">
    <property type="entry name" value="DUS_like_FMN"/>
    <property type="match status" value="1"/>
</dbReference>
<dbReference type="GO" id="GO:0050660">
    <property type="term" value="F:flavin adenine dinucleotide binding"/>
    <property type="evidence" value="ECO:0007669"/>
    <property type="project" value="InterPro"/>
</dbReference>
<dbReference type="Proteomes" id="UP001438707">
    <property type="component" value="Unassembled WGS sequence"/>
</dbReference>
<dbReference type="Pfam" id="PF01207">
    <property type="entry name" value="Dus"/>
    <property type="match status" value="1"/>
</dbReference>
<dbReference type="EC" id="1.3.1.89" evidence="3"/>
<evidence type="ECO:0000256" key="9">
    <source>
        <dbReference type="ARBA" id="ARBA00048266"/>
    </source>
</evidence>
<dbReference type="PROSITE" id="PS01136">
    <property type="entry name" value="UPF0034"/>
    <property type="match status" value="1"/>
</dbReference>
<feature type="region of interest" description="Disordered" evidence="13">
    <location>
        <begin position="38"/>
        <end position="70"/>
    </location>
</feature>
<comment type="catalytic activity">
    <reaction evidence="11">
        <text>a 5,6-dihydrouridine in mRNA + NADP(+) = a uridine in mRNA + NADPH + H(+)</text>
        <dbReference type="Rhea" id="RHEA:69855"/>
        <dbReference type="Rhea" id="RHEA-COMP:14658"/>
        <dbReference type="Rhea" id="RHEA-COMP:17789"/>
        <dbReference type="ChEBI" id="CHEBI:15378"/>
        <dbReference type="ChEBI" id="CHEBI:57783"/>
        <dbReference type="ChEBI" id="CHEBI:58349"/>
        <dbReference type="ChEBI" id="CHEBI:65315"/>
        <dbReference type="ChEBI" id="CHEBI:74443"/>
    </reaction>
    <physiologicalReaction direction="right-to-left" evidence="11">
        <dbReference type="Rhea" id="RHEA:69857"/>
    </physiologicalReaction>
</comment>
<comment type="catalytic activity">
    <reaction evidence="10">
        <text>a 5,6-dihydrouridine in mRNA + NAD(+) = a uridine in mRNA + NADH + H(+)</text>
        <dbReference type="Rhea" id="RHEA:69851"/>
        <dbReference type="Rhea" id="RHEA-COMP:14658"/>
        <dbReference type="Rhea" id="RHEA-COMP:17789"/>
        <dbReference type="ChEBI" id="CHEBI:15378"/>
        <dbReference type="ChEBI" id="CHEBI:57540"/>
        <dbReference type="ChEBI" id="CHEBI:57945"/>
        <dbReference type="ChEBI" id="CHEBI:65315"/>
        <dbReference type="ChEBI" id="CHEBI:74443"/>
    </reaction>
    <physiologicalReaction direction="right-to-left" evidence="10">
        <dbReference type="Rhea" id="RHEA:69853"/>
    </physiologicalReaction>
</comment>
<evidence type="ECO:0000256" key="6">
    <source>
        <dbReference type="ARBA" id="ARBA00022694"/>
    </source>
</evidence>
<evidence type="ECO:0000313" key="16">
    <source>
        <dbReference type="Proteomes" id="UP001438707"/>
    </source>
</evidence>
<protein>
    <recommendedName>
        <fullName evidence="3">tRNA-dihydrouridine(47) synthase [NAD(P)(+)]</fullName>
        <ecNumber evidence="3">1.3.1.89</ecNumber>
    </recommendedName>
</protein>
<evidence type="ECO:0000259" key="14">
    <source>
        <dbReference type="Pfam" id="PF01207"/>
    </source>
</evidence>
<comment type="catalytic activity">
    <reaction evidence="12">
        <text>5,6-dihydrouridine(47) in tRNA + NADP(+) = uridine(47) in tRNA + NADPH + H(+)</text>
        <dbReference type="Rhea" id="RHEA:53360"/>
        <dbReference type="Rhea" id="RHEA-COMP:13539"/>
        <dbReference type="Rhea" id="RHEA-COMP:13540"/>
        <dbReference type="ChEBI" id="CHEBI:15378"/>
        <dbReference type="ChEBI" id="CHEBI:57783"/>
        <dbReference type="ChEBI" id="CHEBI:58349"/>
        <dbReference type="ChEBI" id="CHEBI:65315"/>
        <dbReference type="ChEBI" id="CHEBI:74443"/>
        <dbReference type="EC" id="1.3.1.89"/>
    </reaction>
    <physiologicalReaction direction="right-to-left" evidence="12">
        <dbReference type="Rhea" id="RHEA:53362"/>
    </physiologicalReaction>
</comment>
<dbReference type="EMBL" id="JALJOS010000003">
    <property type="protein sequence ID" value="KAK9841235.1"/>
    <property type="molecule type" value="Genomic_DNA"/>
</dbReference>
<evidence type="ECO:0000256" key="7">
    <source>
        <dbReference type="ARBA" id="ARBA00022857"/>
    </source>
</evidence>
<comment type="catalytic activity">
    <reaction evidence="9">
        <text>5,6-dihydrouridine(47) in tRNA + NAD(+) = uridine(47) in tRNA + NADH + H(+)</text>
        <dbReference type="Rhea" id="RHEA:53364"/>
        <dbReference type="Rhea" id="RHEA-COMP:13539"/>
        <dbReference type="Rhea" id="RHEA-COMP:13540"/>
        <dbReference type="ChEBI" id="CHEBI:15378"/>
        <dbReference type="ChEBI" id="CHEBI:57540"/>
        <dbReference type="ChEBI" id="CHEBI:57945"/>
        <dbReference type="ChEBI" id="CHEBI:65315"/>
        <dbReference type="ChEBI" id="CHEBI:74443"/>
        <dbReference type="EC" id="1.3.1.89"/>
    </reaction>
    <physiologicalReaction direction="right-to-left" evidence="9">
        <dbReference type="Rhea" id="RHEA:53366"/>
    </physiologicalReaction>
</comment>
<evidence type="ECO:0000256" key="3">
    <source>
        <dbReference type="ARBA" id="ARBA00012376"/>
    </source>
</evidence>
<evidence type="ECO:0000256" key="2">
    <source>
        <dbReference type="ARBA" id="ARBA00005451"/>
    </source>
</evidence>
<dbReference type="AlphaFoldDB" id="A0AAW1S5X3"/>
<keyword evidence="7" id="KW-0521">NADP</keyword>
<reference evidence="15 16" key="1">
    <citation type="journal article" date="2024" name="Nat. Commun.">
        <title>Phylogenomics reveals the evolutionary origins of lichenization in chlorophyte algae.</title>
        <authorList>
            <person name="Puginier C."/>
            <person name="Libourel C."/>
            <person name="Otte J."/>
            <person name="Skaloud P."/>
            <person name="Haon M."/>
            <person name="Grisel S."/>
            <person name="Petersen M."/>
            <person name="Berrin J.G."/>
            <person name="Delaux P.M."/>
            <person name="Dal Grande F."/>
            <person name="Keller J."/>
        </authorList>
    </citation>
    <scope>NUCLEOTIDE SEQUENCE [LARGE SCALE GENOMIC DNA]</scope>
    <source>
        <strain evidence="15 16">SAG 2145</strain>
    </source>
</reference>
<dbReference type="SUPFAM" id="SSF51395">
    <property type="entry name" value="FMN-linked oxidoreductases"/>
    <property type="match status" value="1"/>
</dbReference>